<dbReference type="RefSeq" id="WP_080800868.1">
    <property type="nucleotide sequence ID" value="NZ_LT828541.1"/>
</dbReference>
<proteinExistence type="inferred from homology"/>
<gene>
    <name evidence="5" type="ORF">MTBBW1_420042</name>
</gene>
<dbReference type="AlphaFoldDB" id="A0A1W1HH02"/>
<dbReference type="GO" id="GO:0033389">
    <property type="term" value="P:putrescine biosynthetic process from arginine, via agmatine"/>
    <property type="evidence" value="ECO:0007669"/>
    <property type="project" value="TreeGrafter"/>
</dbReference>
<keyword evidence="4" id="KW-0464">Manganese</keyword>
<sequence>MVIPKGFSDFLASEVTENRKEHSLFHVIPVPMERSVSYGRGTDQGPFAILEASQQLEAWDGFSIPLDMGIHTVECVDCTGNTEEILSHIENSVNASLDCNAIPVILGGEHTVTLGALRALHSHYASRPLSPFGIIQIDAHADLRDEYEGDPLSHASVMRRAVDDLDLPLFQIGVRALCFEEVKFRKEKSISCIDARDIYLKGLNGLPRQLLPQDFPDNIYITIDVDGLDPSVIRATGTPVPGGIGWYDTIALLERCIYGRNVIGFDIVELAPVENDTASDFAAALLVYMVMGMVQRNYEKSGILNLDLIS</sequence>
<dbReference type="Pfam" id="PF00491">
    <property type="entry name" value="Arginase"/>
    <property type="match status" value="1"/>
</dbReference>
<evidence type="ECO:0000256" key="4">
    <source>
        <dbReference type="PIRSR" id="PIRSR036979-1"/>
    </source>
</evidence>
<accession>A0A1W1HH02</accession>
<keyword evidence="2 4" id="KW-0479">Metal-binding</keyword>
<feature type="binding site" evidence="4">
    <location>
        <position position="142"/>
    </location>
    <ligand>
        <name>Mn(2+)</name>
        <dbReference type="ChEBI" id="CHEBI:29035"/>
        <label>1</label>
    </ligand>
</feature>
<evidence type="ECO:0000256" key="1">
    <source>
        <dbReference type="ARBA" id="ARBA00009227"/>
    </source>
</evidence>
<dbReference type="EMBL" id="FWEV01000284">
    <property type="protein sequence ID" value="SLM31777.1"/>
    <property type="molecule type" value="Genomic_DNA"/>
</dbReference>
<comment type="similarity">
    <text evidence="1">Belongs to the arginase family. Agmatinase subfamily.</text>
</comment>
<dbReference type="InterPro" id="IPR005925">
    <property type="entry name" value="Agmatinase-rel"/>
</dbReference>
<dbReference type="OrthoDB" id="9789727at2"/>
<dbReference type="SUPFAM" id="SSF52768">
    <property type="entry name" value="Arginase/deacetylase"/>
    <property type="match status" value="1"/>
</dbReference>
<dbReference type="PRINTS" id="PR00116">
    <property type="entry name" value="ARGINASE"/>
</dbReference>
<organism evidence="5 6">
    <name type="scientific">Desulfamplus magnetovallimortis</name>
    <dbReference type="NCBI Taxonomy" id="1246637"/>
    <lineage>
        <taxon>Bacteria</taxon>
        <taxon>Pseudomonadati</taxon>
        <taxon>Thermodesulfobacteriota</taxon>
        <taxon>Desulfobacteria</taxon>
        <taxon>Desulfobacterales</taxon>
        <taxon>Desulfobacteraceae</taxon>
        <taxon>Desulfamplus</taxon>
    </lineage>
</organism>
<dbReference type="Proteomes" id="UP000191931">
    <property type="component" value="Unassembled WGS sequence"/>
</dbReference>
<dbReference type="PIRSF" id="PIRSF036979">
    <property type="entry name" value="Arginase"/>
    <property type="match status" value="1"/>
</dbReference>
<keyword evidence="6" id="KW-1185">Reference proteome</keyword>
<dbReference type="GO" id="GO:0008783">
    <property type="term" value="F:agmatinase activity"/>
    <property type="evidence" value="ECO:0007669"/>
    <property type="project" value="TreeGrafter"/>
</dbReference>
<dbReference type="STRING" id="1246637.MTBBW1_420042"/>
<comment type="cofactor">
    <cofactor evidence="4">
        <name>Mn(2+)</name>
        <dbReference type="ChEBI" id="CHEBI:29035"/>
    </cofactor>
    <text evidence="4">Binds 2 manganese ions per subunit.</text>
</comment>
<dbReference type="PANTHER" id="PTHR11358:SF26">
    <property type="entry name" value="GUANIDINO ACID HYDROLASE, MITOCHONDRIAL"/>
    <property type="match status" value="1"/>
</dbReference>
<dbReference type="PANTHER" id="PTHR11358">
    <property type="entry name" value="ARGINASE/AGMATINASE"/>
    <property type="match status" value="1"/>
</dbReference>
<dbReference type="CDD" id="cd11593">
    <property type="entry name" value="Agmatinase-like_2"/>
    <property type="match status" value="1"/>
</dbReference>
<feature type="binding site" evidence="4">
    <location>
        <position position="138"/>
    </location>
    <ligand>
        <name>Mn(2+)</name>
        <dbReference type="ChEBI" id="CHEBI:29035"/>
        <label>1</label>
    </ligand>
</feature>
<dbReference type="InterPro" id="IPR006035">
    <property type="entry name" value="Ureohydrolase"/>
</dbReference>
<reference evidence="5 6" key="1">
    <citation type="submission" date="2017-03" db="EMBL/GenBank/DDBJ databases">
        <authorList>
            <person name="Afonso C.L."/>
            <person name="Miller P.J."/>
            <person name="Scott M.A."/>
            <person name="Spackman E."/>
            <person name="Goraichik I."/>
            <person name="Dimitrov K.M."/>
            <person name="Suarez D.L."/>
            <person name="Swayne D.E."/>
        </authorList>
    </citation>
    <scope>NUCLEOTIDE SEQUENCE [LARGE SCALE GENOMIC DNA]</scope>
    <source>
        <strain evidence="5">PRJEB14757</strain>
    </source>
</reference>
<evidence type="ECO:0000256" key="3">
    <source>
        <dbReference type="ARBA" id="ARBA00022801"/>
    </source>
</evidence>
<dbReference type="NCBIfam" id="TIGR01230">
    <property type="entry name" value="agmatinase"/>
    <property type="match status" value="1"/>
</dbReference>
<evidence type="ECO:0000313" key="5">
    <source>
        <dbReference type="EMBL" id="SLM31777.1"/>
    </source>
</evidence>
<protein>
    <submittedName>
        <fullName evidence="5">Agmatinase</fullName>
    </submittedName>
</protein>
<feature type="binding site" evidence="4">
    <location>
        <position position="140"/>
    </location>
    <ligand>
        <name>Mn(2+)</name>
        <dbReference type="ChEBI" id="CHEBI:29035"/>
        <label>1</label>
    </ligand>
</feature>
<feature type="binding site" evidence="4">
    <location>
        <position position="226"/>
    </location>
    <ligand>
        <name>Mn(2+)</name>
        <dbReference type="ChEBI" id="CHEBI:29035"/>
        <label>1</label>
    </ligand>
</feature>
<evidence type="ECO:0000313" key="6">
    <source>
        <dbReference type="Proteomes" id="UP000191931"/>
    </source>
</evidence>
<dbReference type="PROSITE" id="PS51409">
    <property type="entry name" value="ARGINASE_2"/>
    <property type="match status" value="1"/>
</dbReference>
<dbReference type="InterPro" id="IPR023696">
    <property type="entry name" value="Ureohydrolase_dom_sf"/>
</dbReference>
<name>A0A1W1HH02_9BACT</name>
<keyword evidence="3" id="KW-0378">Hydrolase</keyword>
<feature type="binding site" evidence="4">
    <location>
        <position position="110"/>
    </location>
    <ligand>
        <name>Mn(2+)</name>
        <dbReference type="ChEBI" id="CHEBI:29035"/>
        <label>1</label>
    </ligand>
</feature>
<feature type="binding site" evidence="4">
    <location>
        <position position="224"/>
    </location>
    <ligand>
        <name>Mn(2+)</name>
        <dbReference type="ChEBI" id="CHEBI:29035"/>
        <label>1</label>
    </ligand>
</feature>
<evidence type="ECO:0000256" key="2">
    <source>
        <dbReference type="ARBA" id="ARBA00022723"/>
    </source>
</evidence>
<dbReference type="Gene3D" id="3.40.800.10">
    <property type="entry name" value="Ureohydrolase domain"/>
    <property type="match status" value="1"/>
</dbReference>
<dbReference type="GO" id="GO:0046872">
    <property type="term" value="F:metal ion binding"/>
    <property type="evidence" value="ECO:0007669"/>
    <property type="project" value="UniProtKB-KW"/>
</dbReference>